<feature type="domain" description="MADS-box" evidence="6">
    <location>
        <begin position="1"/>
        <end position="54"/>
    </location>
</feature>
<dbReference type="PROSITE" id="PS50066">
    <property type="entry name" value="MADS_BOX_2"/>
    <property type="match status" value="1"/>
</dbReference>
<gene>
    <name evidence="7" type="ORF">Tsubulata_021497</name>
</gene>
<evidence type="ECO:0000256" key="4">
    <source>
        <dbReference type="ARBA" id="ARBA00023163"/>
    </source>
</evidence>
<keyword evidence="3" id="KW-0238">DNA-binding</keyword>
<keyword evidence="5" id="KW-0539">Nucleus</keyword>
<dbReference type="PANTHER" id="PTHR11945">
    <property type="entry name" value="MADS BOX PROTEIN"/>
    <property type="match status" value="1"/>
</dbReference>
<keyword evidence="2" id="KW-0805">Transcription regulation</keyword>
<comment type="caution">
    <text evidence="7">The sequence shown here is derived from an EMBL/GenBank/DDBJ whole genome shotgun (WGS) entry which is preliminary data.</text>
</comment>
<dbReference type="GO" id="GO:0046983">
    <property type="term" value="F:protein dimerization activity"/>
    <property type="evidence" value="ECO:0007669"/>
    <property type="project" value="InterPro"/>
</dbReference>
<accession>A0A9Q0J674</accession>
<evidence type="ECO:0000259" key="6">
    <source>
        <dbReference type="PROSITE" id="PS50066"/>
    </source>
</evidence>
<keyword evidence="4" id="KW-0804">Transcription</keyword>
<evidence type="ECO:0000256" key="2">
    <source>
        <dbReference type="ARBA" id="ARBA00023015"/>
    </source>
</evidence>
<evidence type="ECO:0000313" key="8">
    <source>
        <dbReference type="Proteomes" id="UP001141552"/>
    </source>
</evidence>
<evidence type="ECO:0000256" key="1">
    <source>
        <dbReference type="ARBA" id="ARBA00004123"/>
    </source>
</evidence>
<reference evidence="7" key="2">
    <citation type="journal article" date="2023" name="Plants (Basel)">
        <title>Annotation of the Turnera subulata (Passifloraceae) Draft Genome Reveals the S-Locus Evolved after the Divergence of Turneroideae from Passifloroideae in a Stepwise Manner.</title>
        <authorList>
            <person name="Henning P.M."/>
            <person name="Roalson E.H."/>
            <person name="Mir W."/>
            <person name="McCubbin A.G."/>
            <person name="Shore J.S."/>
        </authorList>
    </citation>
    <scope>NUCLEOTIDE SEQUENCE</scope>
    <source>
        <strain evidence="7">F60SS</strain>
    </source>
</reference>
<sequence>MKEINRKDNKLVTFSKRKSGINKKACELSTLTGTEVGVVIFSPAGKPFSFATSSIESMANRFLNRSANKQRSSSFYC</sequence>
<dbReference type="InterPro" id="IPR002100">
    <property type="entry name" value="TF_MADSbox"/>
</dbReference>
<evidence type="ECO:0000256" key="5">
    <source>
        <dbReference type="ARBA" id="ARBA00023242"/>
    </source>
</evidence>
<evidence type="ECO:0000256" key="3">
    <source>
        <dbReference type="ARBA" id="ARBA00023125"/>
    </source>
</evidence>
<evidence type="ECO:0000313" key="7">
    <source>
        <dbReference type="EMBL" id="KAJ4829933.1"/>
    </source>
</evidence>
<dbReference type="EMBL" id="JAKUCV010005774">
    <property type="protein sequence ID" value="KAJ4829933.1"/>
    <property type="molecule type" value="Genomic_DNA"/>
</dbReference>
<dbReference type="PRINTS" id="PR00404">
    <property type="entry name" value="MADSDOMAIN"/>
</dbReference>
<dbReference type="GO" id="GO:0005634">
    <property type="term" value="C:nucleus"/>
    <property type="evidence" value="ECO:0007669"/>
    <property type="project" value="UniProtKB-SubCell"/>
</dbReference>
<dbReference type="InterPro" id="IPR036879">
    <property type="entry name" value="TF_MADSbox_sf"/>
</dbReference>
<dbReference type="Proteomes" id="UP001141552">
    <property type="component" value="Unassembled WGS sequence"/>
</dbReference>
<dbReference type="Pfam" id="PF00319">
    <property type="entry name" value="SRF-TF"/>
    <property type="match status" value="1"/>
</dbReference>
<dbReference type="GO" id="GO:0000981">
    <property type="term" value="F:DNA-binding transcription factor activity, RNA polymerase II-specific"/>
    <property type="evidence" value="ECO:0007669"/>
    <property type="project" value="TreeGrafter"/>
</dbReference>
<dbReference type="GO" id="GO:0000978">
    <property type="term" value="F:RNA polymerase II cis-regulatory region sequence-specific DNA binding"/>
    <property type="evidence" value="ECO:0007669"/>
    <property type="project" value="TreeGrafter"/>
</dbReference>
<dbReference type="SMART" id="SM00432">
    <property type="entry name" value="MADS"/>
    <property type="match status" value="1"/>
</dbReference>
<dbReference type="AlphaFoldDB" id="A0A9Q0J674"/>
<organism evidence="7 8">
    <name type="scientific">Turnera subulata</name>
    <dbReference type="NCBI Taxonomy" id="218843"/>
    <lineage>
        <taxon>Eukaryota</taxon>
        <taxon>Viridiplantae</taxon>
        <taxon>Streptophyta</taxon>
        <taxon>Embryophyta</taxon>
        <taxon>Tracheophyta</taxon>
        <taxon>Spermatophyta</taxon>
        <taxon>Magnoliopsida</taxon>
        <taxon>eudicotyledons</taxon>
        <taxon>Gunneridae</taxon>
        <taxon>Pentapetalae</taxon>
        <taxon>rosids</taxon>
        <taxon>fabids</taxon>
        <taxon>Malpighiales</taxon>
        <taxon>Passifloraceae</taxon>
        <taxon>Turnera</taxon>
    </lineage>
</organism>
<proteinExistence type="predicted"/>
<dbReference type="Gene3D" id="3.40.1810.10">
    <property type="entry name" value="Transcription factor, MADS-box"/>
    <property type="match status" value="1"/>
</dbReference>
<comment type="subcellular location">
    <subcellularLocation>
        <location evidence="1">Nucleus</location>
    </subcellularLocation>
</comment>
<protein>
    <recommendedName>
        <fullName evidence="6">MADS-box domain-containing protein</fullName>
    </recommendedName>
</protein>
<keyword evidence="8" id="KW-1185">Reference proteome</keyword>
<dbReference type="OrthoDB" id="1898716at2759"/>
<dbReference type="PANTHER" id="PTHR11945:SF725">
    <property type="entry name" value="AGAMOUS-LIKE 58-RELATED"/>
    <property type="match status" value="1"/>
</dbReference>
<dbReference type="SUPFAM" id="SSF55455">
    <property type="entry name" value="SRF-like"/>
    <property type="match status" value="1"/>
</dbReference>
<reference evidence="7" key="1">
    <citation type="submission" date="2022-02" db="EMBL/GenBank/DDBJ databases">
        <authorList>
            <person name="Henning P.M."/>
            <person name="McCubbin A.G."/>
            <person name="Shore J.S."/>
        </authorList>
    </citation>
    <scope>NUCLEOTIDE SEQUENCE</scope>
    <source>
        <strain evidence="7">F60SS</strain>
        <tissue evidence="7">Leaves</tissue>
    </source>
</reference>
<name>A0A9Q0J674_9ROSI</name>